<dbReference type="AlphaFoldDB" id="A0A372LU17"/>
<reference evidence="1 2" key="1">
    <citation type="submission" date="2018-08" db="EMBL/GenBank/DDBJ databases">
        <title>Bacillus chawlae sp. nov., Bacillus glennii sp. nov., and Bacillus saganii sp. nov. Isolated from the Vehicle Assembly Building at Kennedy Space Center where the Viking Spacecraft were Assembled.</title>
        <authorList>
            <person name="Seuylemezian A."/>
            <person name="Vaishampayan P."/>
        </authorList>
    </citation>
    <scope>NUCLEOTIDE SEQUENCE [LARGE SCALE GENOMIC DNA]</scope>
    <source>
        <strain evidence="1 2">V47-23a</strain>
    </source>
</reference>
<name>A0A372LU17_9BACI</name>
<dbReference type="Proteomes" id="UP000264541">
    <property type="component" value="Unassembled WGS sequence"/>
</dbReference>
<comment type="caution">
    <text evidence="1">The sequence shown here is derived from an EMBL/GenBank/DDBJ whole genome shotgun (WGS) entry which is preliminary data.</text>
</comment>
<dbReference type="RefSeq" id="WP_117324743.1">
    <property type="nucleotide sequence ID" value="NZ_QVTE01000001.1"/>
</dbReference>
<dbReference type="EMBL" id="QVTE01000001">
    <property type="protein sequence ID" value="RFU71668.1"/>
    <property type="molecule type" value="Genomic_DNA"/>
</dbReference>
<organism evidence="1 2">
    <name type="scientific">Peribacillus saganii</name>
    <dbReference type="NCBI Taxonomy" id="2303992"/>
    <lineage>
        <taxon>Bacteria</taxon>
        <taxon>Bacillati</taxon>
        <taxon>Bacillota</taxon>
        <taxon>Bacilli</taxon>
        <taxon>Bacillales</taxon>
        <taxon>Bacillaceae</taxon>
        <taxon>Peribacillus</taxon>
    </lineage>
</organism>
<keyword evidence="2" id="KW-1185">Reference proteome</keyword>
<dbReference type="InterPro" id="IPR020534">
    <property type="entry name" value="Uncharacterised_YqxA"/>
</dbReference>
<dbReference type="Pfam" id="PF12438">
    <property type="entry name" value="DUF3679"/>
    <property type="match status" value="1"/>
</dbReference>
<protein>
    <submittedName>
        <fullName evidence="1">DUF3679 domain-containing protein</fullName>
    </submittedName>
</protein>
<gene>
    <name evidence="1" type="ORF">D0469_00745</name>
</gene>
<evidence type="ECO:0000313" key="1">
    <source>
        <dbReference type="EMBL" id="RFU71668.1"/>
    </source>
</evidence>
<accession>A0A372LU17</accession>
<proteinExistence type="predicted"/>
<sequence length="109" mass="12219">MIRFYLKCFLLLGVLFFVVIFGMQHANQGMKKMKGYDDPSLYGAFTVEEYGKGGVEASILGQKVTSHDIEEKKKTLEEMKAYNFLSHLGKKLSGTISGGIKKMLDMIEA</sequence>
<dbReference type="OrthoDB" id="2941402at2"/>
<evidence type="ECO:0000313" key="2">
    <source>
        <dbReference type="Proteomes" id="UP000264541"/>
    </source>
</evidence>